<dbReference type="InterPro" id="IPR014710">
    <property type="entry name" value="RmlC-like_jellyroll"/>
</dbReference>
<reference evidence="15 16" key="1">
    <citation type="submission" date="2023-10" db="EMBL/GenBank/DDBJ databases">
        <authorList>
            <person name="Maclean D."/>
            <person name="Macfadyen A."/>
        </authorList>
    </citation>
    <scope>NUCLEOTIDE SEQUENCE [LARGE SCALE GENOMIC DNA]</scope>
</reference>
<dbReference type="CDD" id="cd00038">
    <property type="entry name" value="CAP_ED"/>
    <property type="match status" value="1"/>
</dbReference>
<feature type="region of interest" description="Disordered" evidence="12">
    <location>
        <begin position="30"/>
        <end position="73"/>
    </location>
</feature>
<feature type="compositionally biased region" description="Basic and acidic residues" evidence="12">
    <location>
        <begin position="839"/>
        <end position="850"/>
    </location>
</feature>
<dbReference type="PROSITE" id="PS00888">
    <property type="entry name" value="CNMP_BINDING_1"/>
    <property type="match status" value="1"/>
</dbReference>
<dbReference type="InterPro" id="IPR050818">
    <property type="entry name" value="KCNH_animal-type"/>
</dbReference>
<feature type="region of interest" description="Disordered" evidence="12">
    <location>
        <begin position="704"/>
        <end position="1048"/>
    </location>
</feature>
<dbReference type="GO" id="GO:0005886">
    <property type="term" value="C:plasma membrane"/>
    <property type="evidence" value="ECO:0007669"/>
    <property type="project" value="TreeGrafter"/>
</dbReference>
<keyword evidence="8 13" id="KW-1133">Transmembrane helix</keyword>
<dbReference type="GO" id="GO:0034702">
    <property type="term" value="C:monoatomic ion channel complex"/>
    <property type="evidence" value="ECO:0007669"/>
    <property type="project" value="UniProtKB-KW"/>
</dbReference>
<dbReference type="PANTHER" id="PTHR10217:SF435">
    <property type="entry name" value="POTASSIUM VOLTAGE-GATED CHANNEL PROTEIN EAG"/>
    <property type="match status" value="1"/>
</dbReference>
<dbReference type="Gene3D" id="1.10.287.70">
    <property type="match status" value="1"/>
</dbReference>
<sequence length="1048" mass="117211">MSKIALMFGCSECFGQQSKKKEELELHKFAGLKRNDKSGEHRDGSSDSEPRKAHTRDRSVEGAHTHQPDDLDTYQPTYLAREIRVDEVGWDHFVKGRKQRPWKSRVAVVHTWRNLRGRSRCTFEEVEKELHAKDQEELNHKRDPEEPQRHKCRWPTIHPISKIALTWSLITMAVDATYTAFLVPIGIAFHFKAEHFSWYNAIDIAAGMIYWADLFMGFTTGFVVIWNLRRRVIREPRAVAEYYVRYGTFWPDFLSSLPTIAEIIVLAIPGQPGGWPLHVILLLRLFRMWRVVKFVERLIFISLIGRFNRTLTRYLSVGHIFTVNVLYATFVFMNFLACVWYYVATIEGLENSWLTSVAKQDLSKADSPRQWVAAIYFITMTITTVGYGDITPTTALEEMTAVFLMLIGIIFFGFVISSSQQLIKFLSTEARRAGKLREKLEKVEVWTQQRRIPSSLTRRIRAYYAEIWLDYADANDEVFWRELPAALRTDMAMELAGPIFKHSDIFKALDHASARLVAARLTPLVVPAGHNVVQEGDDAESLFLLQEGELLIMRHSREVRLVNAPAIVGESVLLNLLPDEGHVRPITLRAIAPCVLWVLTIKDLEHIFQVIPKLEDDLLDLFRRRMEHNLKYAQPEDRKHWEDMFTRASLLRQRFGSPEEDPEADLKSDVEPVSSEDGSGHHEDPNEFLEDLPKEVRDAELEDDVLPPGHDQTRSAENPTQAAKRAGRHGAQGDRPAERGAGGHDSPASPPDSPGPPPDGPPSGVAKRSASRRGRGGAPETPERPSSAPLAEDAQQSASPPGRAGSSTRHIQHHTPFASGSEQAAFRSQRPSSAAVLKSRSEIDRLKRLSSDTIGARQPKSDLPLMKHSPGSSRANSSAQPTPEPPSPPSNAGQASGSGSDKHGLVKEYRQSLSPMGILGPGNDPSAEPEQPGSRPGQSQGRRGEAGHPEDSPREDDNCRGLRSIDRSGSLHRSQESSRGQRLGLSEGSGSGEMRGRRRRRHEGGPGSPGSRGIARRRSIVARRSGSLAMRMSQLAEQQPSMHESEAG</sequence>
<dbReference type="Pfam" id="PF00520">
    <property type="entry name" value="Ion_trans"/>
    <property type="match status" value="1"/>
</dbReference>
<feature type="compositionally biased region" description="Low complexity" evidence="12">
    <location>
        <begin position="977"/>
        <end position="986"/>
    </location>
</feature>
<feature type="transmembrane region" description="Helical" evidence="13">
    <location>
        <begin position="163"/>
        <end position="189"/>
    </location>
</feature>
<name>A0AAV1I678_9CHLO</name>
<evidence type="ECO:0000256" key="3">
    <source>
        <dbReference type="ARBA" id="ARBA00022538"/>
    </source>
</evidence>
<feature type="compositionally biased region" description="Basic and acidic residues" evidence="12">
    <location>
        <begin position="678"/>
        <end position="688"/>
    </location>
</feature>
<evidence type="ECO:0000256" key="1">
    <source>
        <dbReference type="ARBA" id="ARBA00004141"/>
    </source>
</evidence>
<evidence type="ECO:0000256" key="8">
    <source>
        <dbReference type="ARBA" id="ARBA00022989"/>
    </source>
</evidence>
<evidence type="ECO:0000256" key="9">
    <source>
        <dbReference type="ARBA" id="ARBA00023065"/>
    </source>
</evidence>
<evidence type="ECO:0000256" key="4">
    <source>
        <dbReference type="ARBA" id="ARBA00022692"/>
    </source>
</evidence>
<feature type="transmembrane region" description="Helical" evidence="13">
    <location>
        <begin position="320"/>
        <end position="343"/>
    </location>
</feature>
<keyword evidence="4 13" id="KW-0812">Transmembrane</keyword>
<evidence type="ECO:0000256" key="10">
    <source>
        <dbReference type="ARBA" id="ARBA00023136"/>
    </source>
</evidence>
<feature type="region of interest" description="Disordered" evidence="12">
    <location>
        <begin position="655"/>
        <end position="688"/>
    </location>
</feature>
<accession>A0AAV1I678</accession>
<dbReference type="SUPFAM" id="SSF51206">
    <property type="entry name" value="cAMP-binding domain-like"/>
    <property type="match status" value="1"/>
</dbReference>
<dbReference type="Proteomes" id="UP001314263">
    <property type="component" value="Unassembled WGS sequence"/>
</dbReference>
<evidence type="ECO:0000256" key="12">
    <source>
        <dbReference type="SAM" id="MobiDB-lite"/>
    </source>
</evidence>
<dbReference type="GO" id="GO:0042391">
    <property type="term" value="P:regulation of membrane potential"/>
    <property type="evidence" value="ECO:0007669"/>
    <property type="project" value="TreeGrafter"/>
</dbReference>
<keyword evidence="7" id="KW-0630">Potassium</keyword>
<evidence type="ECO:0000256" key="2">
    <source>
        <dbReference type="ARBA" id="ARBA00022448"/>
    </source>
</evidence>
<feature type="compositionally biased region" description="Basic and acidic residues" evidence="12">
    <location>
        <begin position="942"/>
        <end position="966"/>
    </location>
</feature>
<dbReference type="SUPFAM" id="SSF81324">
    <property type="entry name" value="Voltage-gated potassium channels"/>
    <property type="match status" value="1"/>
</dbReference>
<proteinExistence type="predicted"/>
<keyword evidence="11" id="KW-0407">Ion channel</keyword>
<dbReference type="Gene3D" id="1.10.287.630">
    <property type="entry name" value="Helix hairpin bin"/>
    <property type="match status" value="1"/>
</dbReference>
<feature type="compositionally biased region" description="Polar residues" evidence="12">
    <location>
        <begin position="794"/>
        <end position="809"/>
    </location>
</feature>
<evidence type="ECO:0000256" key="5">
    <source>
        <dbReference type="ARBA" id="ARBA00022826"/>
    </source>
</evidence>
<feature type="transmembrane region" description="Helical" evidence="13">
    <location>
        <begin position="371"/>
        <end position="390"/>
    </location>
</feature>
<evidence type="ECO:0000256" key="6">
    <source>
        <dbReference type="ARBA" id="ARBA00022882"/>
    </source>
</evidence>
<feature type="compositionally biased region" description="Basic and acidic residues" evidence="12">
    <location>
        <begin position="731"/>
        <end position="742"/>
    </location>
</feature>
<feature type="transmembrane region" description="Helical" evidence="13">
    <location>
        <begin position="209"/>
        <end position="228"/>
    </location>
</feature>
<feature type="transmembrane region" description="Helical" evidence="13">
    <location>
        <begin position="402"/>
        <end position="423"/>
    </location>
</feature>
<feature type="compositionally biased region" description="Basic and acidic residues" evidence="12">
    <location>
        <begin position="900"/>
        <end position="910"/>
    </location>
</feature>
<evidence type="ECO:0000259" key="14">
    <source>
        <dbReference type="PROSITE" id="PS50042"/>
    </source>
</evidence>
<dbReference type="PRINTS" id="PR01463">
    <property type="entry name" value="EAGCHANLFMLY"/>
</dbReference>
<keyword evidence="3" id="KW-0633">Potassium transport</keyword>
<dbReference type="EMBL" id="CAUYUE010000006">
    <property type="protein sequence ID" value="CAK0781877.1"/>
    <property type="molecule type" value="Genomic_DNA"/>
</dbReference>
<organism evidence="15 16">
    <name type="scientific">Coccomyxa viridis</name>
    <dbReference type="NCBI Taxonomy" id="1274662"/>
    <lineage>
        <taxon>Eukaryota</taxon>
        <taxon>Viridiplantae</taxon>
        <taxon>Chlorophyta</taxon>
        <taxon>core chlorophytes</taxon>
        <taxon>Trebouxiophyceae</taxon>
        <taxon>Trebouxiophyceae incertae sedis</taxon>
        <taxon>Coccomyxaceae</taxon>
        <taxon>Coccomyxa</taxon>
    </lineage>
</organism>
<dbReference type="GO" id="GO:0005249">
    <property type="term" value="F:voltage-gated potassium channel activity"/>
    <property type="evidence" value="ECO:0007669"/>
    <property type="project" value="InterPro"/>
</dbReference>
<feature type="domain" description="Cyclic nucleotide-binding" evidence="14">
    <location>
        <begin position="505"/>
        <end position="625"/>
    </location>
</feature>
<dbReference type="InterPro" id="IPR005821">
    <property type="entry name" value="Ion_trans_dom"/>
</dbReference>
<keyword evidence="10 13" id="KW-0472">Membrane</keyword>
<dbReference type="PROSITE" id="PS50042">
    <property type="entry name" value="CNMP_BINDING_3"/>
    <property type="match status" value="1"/>
</dbReference>
<comment type="caution">
    <text evidence="15">The sequence shown here is derived from an EMBL/GenBank/DDBJ whole genome shotgun (WGS) entry which is preliminary data.</text>
</comment>
<dbReference type="InterPro" id="IPR000595">
    <property type="entry name" value="cNMP-bd_dom"/>
</dbReference>
<keyword evidence="9" id="KW-0406">Ion transport</keyword>
<keyword evidence="16" id="KW-1185">Reference proteome</keyword>
<dbReference type="InterPro" id="IPR018488">
    <property type="entry name" value="cNMP-bd_CS"/>
</dbReference>
<dbReference type="SMART" id="SM00100">
    <property type="entry name" value="cNMP"/>
    <property type="match status" value="1"/>
</dbReference>
<evidence type="ECO:0000256" key="11">
    <source>
        <dbReference type="ARBA" id="ARBA00023303"/>
    </source>
</evidence>
<evidence type="ECO:0000313" key="16">
    <source>
        <dbReference type="Proteomes" id="UP001314263"/>
    </source>
</evidence>
<keyword evidence="5" id="KW-0631">Potassium channel</keyword>
<evidence type="ECO:0000313" key="15">
    <source>
        <dbReference type="EMBL" id="CAK0781877.1"/>
    </source>
</evidence>
<dbReference type="AlphaFoldDB" id="A0AAV1I678"/>
<evidence type="ECO:0000256" key="13">
    <source>
        <dbReference type="SAM" id="Phobius"/>
    </source>
</evidence>
<dbReference type="InterPro" id="IPR018490">
    <property type="entry name" value="cNMP-bd_dom_sf"/>
</dbReference>
<keyword evidence="6" id="KW-0851">Voltage-gated channel</keyword>
<protein>
    <recommendedName>
        <fullName evidence="14">Cyclic nucleotide-binding domain-containing protein</fullName>
    </recommendedName>
</protein>
<feature type="compositionally biased region" description="Basic and acidic residues" evidence="12">
    <location>
        <begin position="30"/>
        <end position="69"/>
    </location>
</feature>
<dbReference type="PANTHER" id="PTHR10217">
    <property type="entry name" value="VOLTAGE AND LIGAND GATED POTASSIUM CHANNEL"/>
    <property type="match status" value="1"/>
</dbReference>
<feature type="compositionally biased region" description="Pro residues" evidence="12">
    <location>
        <begin position="748"/>
        <end position="761"/>
    </location>
</feature>
<keyword evidence="2" id="KW-0813">Transport</keyword>
<dbReference type="InterPro" id="IPR003938">
    <property type="entry name" value="K_chnl_volt-dep_EAG/ELK/ERG"/>
</dbReference>
<dbReference type="Pfam" id="PF00027">
    <property type="entry name" value="cNMP_binding"/>
    <property type="match status" value="1"/>
</dbReference>
<comment type="subcellular location">
    <subcellularLocation>
        <location evidence="1">Membrane</location>
        <topology evidence="1">Multi-pass membrane protein</topology>
    </subcellularLocation>
</comment>
<dbReference type="Gene3D" id="2.60.120.10">
    <property type="entry name" value="Jelly Rolls"/>
    <property type="match status" value="1"/>
</dbReference>
<gene>
    <name evidence="15" type="ORF">CVIRNUC_005494</name>
</gene>
<evidence type="ECO:0000256" key="7">
    <source>
        <dbReference type="ARBA" id="ARBA00022958"/>
    </source>
</evidence>
<feature type="compositionally biased region" description="Low complexity" evidence="12">
    <location>
        <begin position="929"/>
        <end position="941"/>
    </location>
</feature>